<keyword evidence="8" id="KW-1185">Reference proteome</keyword>
<evidence type="ECO:0000256" key="3">
    <source>
        <dbReference type="ARBA" id="ARBA00023004"/>
    </source>
</evidence>
<feature type="domain" description="Iron-binding zinc finger CDGSH type" evidence="6">
    <location>
        <begin position="94"/>
        <end position="132"/>
    </location>
</feature>
<proteinExistence type="predicted"/>
<dbReference type="EMBL" id="JBHUML010000005">
    <property type="protein sequence ID" value="MFD2706732.1"/>
    <property type="molecule type" value="Genomic_DNA"/>
</dbReference>
<organism evidence="7 8">
    <name type="scientific">Salibacterium lacus</name>
    <dbReference type="NCBI Taxonomy" id="1898109"/>
    <lineage>
        <taxon>Bacteria</taxon>
        <taxon>Bacillati</taxon>
        <taxon>Bacillota</taxon>
        <taxon>Bacilli</taxon>
        <taxon>Bacillales</taxon>
        <taxon>Bacillaceae</taxon>
    </lineage>
</organism>
<sequence>MDNTSKRYTGEKIDVLFHPKRCIHAARCVKGLPEVFDVEERPWVNADGAAAGEIADVVETCPSGALEYVRKDGADNEQPNDETTVEVDSGDVMYVRGPLNITDGHEEIECFRASLCGCGRSGNKPFCDLSHECSS</sequence>
<dbReference type="InterPro" id="IPR010693">
    <property type="entry name" value="Divergent_4Fe-4S_mono-cluster"/>
</dbReference>
<accession>A0ABW5T6A1</accession>
<evidence type="ECO:0000313" key="8">
    <source>
        <dbReference type="Proteomes" id="UP001597520"/>
    </source>
</evidence>
<dbReference type="Gene3D" id="3.40.5.90">
    <property type="entry name" value="CDGSH iron-sulfur domain, mitoNEET-type"/>
    <property type="match status" value="1"/>
</dbReference>
<keyword evidence="4" id="KW-0411">Iron-sulfur</keyword>
<keyword evidence="1" id="KW-0001">2Fe-2S</keyword>
<evidence type="ECO:0000256" key="1">
    <source>
        <dbReference type="ARBA" id="ARBA00022714"/>
    </source>
</evidence>
<dbReference type="InterPro" id="IPR018967">
    <property type="entry name" value="FeS-contain_CDGSH-typ"/>
</dbReference>
<dbReference type="SUPFAM" id="SSF54862">
    <property type="entry name" value="4Fe-4S ferredoxins"/>
    <property type="match status" value="1"/>
</dbReference>
<evidence type="ECO:0000256" key="4">
    <source>
        <dbReference type="ARBA" id="ARBA00023014"/>
    </source>
</evidence>
<dbReference type="Pfam" id="PF09360">
    <property type="entry name" value="zf-CDGSH"/>
    <property type="match status" value="1"/>
</dbReference>
<dbReference type="InterPro" id="IPR042216">
    <property type="entry name" value="MitoNEET_CISD"/>
</dbReference>
<dbReference type="RefSeq" id="WP_380714032.1">
    <property type="nucleotide sequence ID" value="NZ_JBHUML010000005.1"/>
</dbReference>
<evidence type="ECO:0000259" key="6">
    <source>
        <dbReference type="Pfam" id="PF09360"/>
    </source>
</evidence>
<feature type="domain" description="Divergent 4Fe-4S mono-cluster" evidence="5">
    <location>
        <begin position="8"/>
        <end position="71"/>
    </location>
</feature>
<evidence type="ECO:0000256" key="2">
    <source>
        <dbReference type="ARBA" id="ARBA00022723"/>
    </source>
</evidence>
<gene>
    <name evidence="7" type="ORF">ACFSUB_14795</name>
</gene>
<keyword evidence="2" id="KW-0479">Metal-binding</keyword>
<dbReference type="Proteomes" id="UP001597520">
    <property type="component" value="Unassembled WGS sequence"/>
</dbReference>
<evidence type="ECO:0000313" key="7">
    <source>
        <dbReference type="EMBL" id="MFD2706732.1"/>
    </source>
</evidence>
<dbReference type="Pfam" id="PF06902">
    <property type="entry name" value="Fer4_19"/>
    <property type="match status" value="1"/>
</dbReference>
<evidence type="ECO:0000259" key="5">
    <source>
        <dbReference type="Pfam" id="PF06902"/>
    </source>
</evidence>
<protein>
    <submittedName>
        <fullName evidence="7">(4Fe-4S)-binding protein</fullName>
    </submittedName>
</protein>
<comment type="caution">
    <text evidence="7">The sequence shown here is derived from an EMBL/GenBank/DDBJ whole genome shotgun (WGS) entry which is preliminary data.</text>
</comment>
<keyword evidence="3" id="KW-0408">Iron</keyword>
<name>A0ABW5T6A1_9BACI</name>
<reference evidence="8" key="1">
    <citation type="journal article" date="2019" name="Int. J. Syst. Evol. Microbiol.">
        <title>The Global Catalogue of Microorganisms (GCM) 10K type strain sequencing project: providing services to taxonomists for standard genome sequencing and annotation.</title>
        <authorList>
            <consortium name="The Broad Institute Genomics Platform"/>
            <consortium name="The Broad Institute Genome Sequencing Center for Infectious Disease"/>
            <person name="Wu L."/>
            <person name="Ma J."/>
        </authorList>
    </citation>
    <scope>NUCLEOTIDE SEQUENCE [LARGE SCALE GENOMIC DNA]</scope>
    <source>
        <strain evidence="8">KCTC 33792</strain>
    </source>
</reference>
<dbReference type="Gene3D" id="3.30.70.20">
    <property type="match status" value="1"/>
</dbReference>